<comment type="caution">
    <text evidence="2">The sequence shown here is derived from an EMBL/GenBank/DDBJ whole genome shotgun (WGS) entry which is preliminary data.</text>
</comment>
<proteinExistence type="predicted"/>
<dbReference type="EMBL" id="JAWWNJ010000002">
    <property type="protein sequence ID" value="KAK7062330.1"/>
    <property type="molecule type" value="Genomic_DNA"/>
</dbReference>
<keyword evidence="3" id="KW-1185">Reference proteome</keyword>
<accession>A0AAW0EDY6</accession>
<evidence type="ECO:0000313" key="2">
    <source>
        <dbReference type="EMBL" id="KAK7062330.1"/>
    </source>
</evidence>
<organism evidence="2 3">
    <name type="scientific">Favolaschia claudopus</name>
    <dbReference type="NCBI Taxonomy" id="2862362"/>
    <lineage>
        <taxon>Eukaryota</taxon>
        <taxon>Fungi</taxon>
        <taxon>Dikarya</taxon>
        <taxon>Basidiomycota</taxon>
        <taxon>Agaricomycotina</taxon>
        <taxon>Agaricomycetes</taxon>
        <taxon>Agaricomycetidae</taxon>
        <taxon>Agaricales</taxon>
        <taxon>Marasmiineae</taxon>
        <taxon>Mycenaceae</taxon>
        <taxon>Favolaschia</taxon>
    </lineage>
</organism>
<dbReference type="AlphaFoldDB" id="A0AAW0EDY6"/>
<sequence length="457" mass="50203">MSSAFAINGTRTRIPQLPKASVPPRNVLGLSEAAWRGRFRSSRPSLPKTETSTALTLVHKPSLGKRICFKPAQPSFVGAGFLITRPDFKRSSIMHGRVDQQPIRASKSRSLSIIRSRFSALAMTRSDFAFVITCAQFDIQPFVVCVFIKNPVAVLECQCAQVAVAIEQNCTQRQEQIVVENPVDEKNSRPRRPSYISLLRSVAAAAALRKLQSKGVEECHAKVEADRCEEAVAFECDEGAEIGCGLDGVAHSEQNCVRKEEQIVVEDYVDEHSVPRRSSYVSLLRSVAAVAALRKLQPQVVEEGFARVGEVEVARCEEAGVSECDKEAKVSSSMDGVAQETGEDEDESDDGAIDPPPYEEFLEGIAPDPLFQQNNANELVIHRPPPLKFIALQTAVKPAPARGSHLRLLTRLRTRSSIVEEVKPQHDDNHPPSYKESIENVSPCQLSSKKNIPLSSG</sequence>
<reference evidence="2 3" key="1">
    <citation type="journal article" date="2024" name="J Genomics">
        <title>Draft genome sequencing and assembly of Favolaschia claudopus CIRM-BRFM 2984 isolated from oak limbs.</title>
        <authorList>
            <person name="Navarro D."/>
            <person name="Drula E."/>
            <person name="Chaduli D."/>
            <person name="Cazenave R."/>
            <person name="Ahrendt S."/>
            <person name="Wang J."/>
            <person name="Lipzen A."/>
            <person name="Daum C."/>
            <person name="Barry K."/>
            <person name="Grigoriev I.V."/>
            <person name="Favel A."/>
            <person name="Rosso M.N."/>
            <person name="Martin F."/>
        </authorList>
    </citation>
    <scope>NUCLEOTIDE SEQUENCE [LARGE SCALE GENOMIC DNA]</scope>
    <source>
        <strain evidence="2 3">CIRM-BRFM 2984</strain>
    </source>
</reference>
<name>A0AAW0EDY6_9AGAR</name>
<protein>
    <submittedName>
        <fullName evidence="2">Uncharacterized protein</fullName>
    </submittedName>
</protein>
<feature type="region of interest" description="Disordered" evidence="1">
    <location>
        <begin position="419"/>
        <end position="457"/>
    </location>
</feature>
<gene>
    <name evidence="2" type="ORF">R3P38DRAFT_2758588</name>
</gene>
<evidence type="ECO:0000313" key="3">
    <source>
        <dbReference type="Proteomes" id="UP001362999"/>
    </source>
</evidence>
<feature type="compositionally biased region" description="Basic and acidic residues" evidence="1">
    <location>
        <begin position="419"/>
        <end position="430"/>
    </location>
</feature>
<dbReference type="Proteomes" id="UP001362999">
    <property type="component" value="Unassembled WGS sequence"/>
</dbReference>
<feature type="compositionally biased region" description="Acidic residues" evidence="1">
    <location>
        <begin position="341"/>
        <end position="352"/>
    </location>
</feature>
<evidence type="ECO:0000256" key="1">
    <source>
        <dbReference type="SAM" id="MobiDB-lite"/>
    </source>
</evidence>
<feature type="compositionally biased region" description="Polar residues" evidence="1">
    <location>
        <begin position="439"/>
        <end position="457"/>
    </location>
</feature>
<feature type="region of interest" description="Disordered" evidence="1">
    <location>
        <begin position="327"/>
        <end position="355"/>
    </location>
</feature>